<keyword evidence="2" id="KW-1185">Reference proteome</keyword>
<dbReference type="EMBL" id="QZWG01000008">
    <property type="protein sequence ID" value="RZB99580.1"/>
    <property type="molecule type" value="Genomic_DNA"/>
</dbReference>
<protein>
    <submittedName>
        <fullName evidence="1">Uncharacterized protein</fullName>
    </submittedName>
</protein>
<proteinExistence type="predicted"/>
<evidence type="ECO:0000313" key="2">
    <source>
        <dbReference type="Proteomes" id="UP000289340"/>
    </source>
</evidence>
<organism evidence="1 2">
    <name type="scientific">Glycine soja</name>
    <name type="common">Wild soybean</name>
    <dbReference type="NCBI Taxonomy" id="3848"/>
    <lineage>
        <taxon>Eukaryota</taxon>
        <taxon>Viridiplantae</taxon>
        <taxon>Streptophyta</taxon>
        <taxon>Embryophyta</taxon>
        <taxon>Tracheophyta</taxon>
        <taxon>Spermatophyta</taxon>
        <taxon>Magnoliopsida</taxon>
        <taxon>eudicotyledons</taxon>
        <taxon>Gunneridae</taxon>
        <taxon>Pentapetalae</taxon>
        <taxon>rosids</taxon>
        <taxon>fabids</taxon>
        <taxon>Fabales</taxon>
        <taxon>Fabaceae</taxon>
        <taxon>Papilionoideae</taxon>
        <taxon>50 kb inversion clade</taxon>
        <taxon>NPAAA clade</taxon>
        <taxon>indigoferoid/millettioid clade</taxon>
        <taxon>Phaseoleae</taxon>
        <taxon>Glycine</taxon>
        <taxon>Glycine subgen. Soja</taxon>
    </lineage>
</organism>
<reference evidence="1 2" key="1">
    <citation type="submission" date="2018-09" db="EMBL/GenBank/DDBJ databases">
        <title>A high-quality reference genome of wild soybean provides a powerful tool to mine soybean genomes.</title>
        <authorList>
            <person name="Xie M."/>
            <person name="Chung C.Y.L."/>
            <person name="Li M.-W."/>
            <person name="Wong F.-L."/>
            <person name="Chan T.-F."/>
            <person name="Lam H.-M."/>
        </authorList>
    </citation>
    <scope>NUCLEOTIDE SEQUENCE [LARGE SCALE GENOMIC DNA]</scope>
    <source>
        <strain evidence="2">cv. W05</strain>
        <tissue evidence="1">Hypocotyl of etiolated seedlings</tissue>
    </source>
</reference>
<sequence>MSLPKLPPSLEELGLDDSITIPHLPTSDLCGFVYCIILSVGSALIGNIWCSTYEDGIEVSWDRSNIIFIFGWNGDEERIKECGVFPVYATTSGLKLVSNSGKEIFECESIEWEQLLHASKRRKTSCQKNDNLLVIT</sequence>
<dbReference type="AlphaFoldDB" id="A0A445JM80"/>
<comment type="caution">
    <text evidence="1">The sequence shown here is derived from an EMBL/GenBank/DDBJ whole genome shotgun (WGS) entry which is preliminary data.</text>
</comment>
<name>A0A445JM80_GLYSO</name>
<evidence type="ECO:0000313" key="1">
    <source>
        <dbReference type="EMBL" id="RZB99580.1"/>
    </source>
</evidence>
<dbReference type="Proteomes" id="UP000289340">
    <property type="component" value="Chromosome 8"/>
</dbReference>
<gene>
    <name evidence="1" type="ORF">D0Y65_022132</name>
</gene>
<accession>A0A445JM80</accession>